<evidence type="ECO:0000313" key="3">
    <source>
        <dbReference type="Proteomes" id="UP000321857"/>
    </source>
</evidence>
<protein>
    <submittedName>
        <fullName evidence="2">Esterase-like activity of phytase family protein</fullName>
    </submittedName>
</protein>
<dbReference type="InterPro" id="IPR027372">
    <property type="entry name" value="Phytase-like_dom"/>
</dbReference>
<feature type="domain" description="Phytase-like" evidence="1">
    <location>
        <begin position="83"/>
        <end position="301"/>
    </location>
</feature>
<proteinExistence type="predicted"/>
<name>A0A516IS45_9SPHN</name>
<dbReference type="SUPFAM" id="SSF101898">
    <property type="entry name" value="NHL repeat"/>
    <property type="match status" value="1"/>
</dbReference>
<dbReference type="Pfam" id="PF13449">
    <property type="entry name" value="Phytase-like"/>
    <property type="match status" value="1"/>
</dbReference>
<evidence type="ECO:0000313" key="2">
    <source>
        <dbReference type="EMBL" id="QDP19733.1"/>
    </source>
</evidence>
<dbReference type="OrthoDB" id="9798693at2"/>
<reference evidence="2 3" key="1">
    <citation type="submission" date="2019-07" db="EMBL/GenBank/DDBJ databases">
        <title>Sphingomonas AE3 Genome sequencing and assembly.</title>
        <authorList>
            <person name="Kim H."/>
        </authorList>
    </citation>
    <scope>NUCLEOTIDE SEQUENCE [LARGE SCALE GENOMIC DNA]</scope>
    <source>
        <strain evidence="2 3">AE3</strain>
    </source>
</reference>
<dbReference type="AlphaFoldDB" id="A0A516IS45"/>
<dbReference type="EMBL" id="CP041659">
    <property type="protein sequence ID" value="QDP19733.1"/>
    <property type="molecule type" value="Genomic_DNA"/>
</dbReference>
<keyword evidence="3" id="KW-1185">Reference proteome</keyword>
<dbReference type="Proteomes" id="UP000321857">
    <property type="component" value="Chromosome"/>
</dbReference>
<dbReference type="KEGG" id="sxa:FMM02_07040"/>
<sequence>MADSRLNMAERDVQPMFMKSIDFSGLFVGAAILAAFVPIRALPDRRPQPPAEIHLGYRSVALPATAGPLRVAGAWAMTGTDRRLGGLSALTIDRGRFLAVSDLGAVVLFDPPAAPHPKARIVDLVQGPGPIGRKWARGAESIARDPQGRGWWIGYEQRHSLWLYDAQFRTAKAAVDLRAMNWSDNRGAEALVPADGELLVVSENGRSAIRIGPGAPRILNLNAGVDIADAATAPDGSKWVLLRWRGWKGIGQAVARLQPSRDGYRVGKRIAVPKAPLDNFEGMTFTAGADGRWRIWLLTDDGHRLMARNLLVALDFDLPVGNGKSPAGRAGLSRKTAVDTP</sequence>
<evidence type="ECO:0000259" key="1">
    <source>
        <dbReference type="Pfam" id="PF13449"/>
    </source>
</evidence>
<gene>
    <name evidence="2" type="ORF">FMM02_07040</name>
</gene>
<organism evidence="2 3">
    <name type="scientific">Sphingomonas xanthus</name>
    <dbReference type="NCBI Taxonomy" id="2594473"/>
    <lineage>
        <taxon>Bacteria</taxon>
        <taxon>Pseudomonadati</taxon>
        <taxon>Pseudomonadota</taxon>
        <taxon>Alphaproteobacteria</taxon>
        <taxon>Sphingomonadales</taxon>
        <taxon>Sphingomonadaceae</taxon>
        <taxon>Sphingomonas</taxon>
    </lineage>
</organism>
<accession>A0A516IS45</accession>